<accession>D0L0F4</accession>
<keyword evidence="1" id="KW-0963">Cytoplasm</keyword>
<keyword evidence="1" id="KW-0949">S-adenosyl-L-methionine</keyword>
<comment type="catalytic activity">
    <reaction evidence="1">
        <text>guanosine(1516) in 16S rRNA + S-adenosyl-L-methionine = N(2)-methylguanosine(1516) in 16S rRNA + S-adenosyl-L-homocysteine + H(+)</text>
        <dbReference type="Rhea" id="RHEA:43220"/>
        <dbReference type="Rhea" id="RHEA-COMP:10412"/>
        <dbReference type="Rhea" id="RHEA-COMP:10413"/>
        <dbReference type="ChEBI" id="CHEBI:15378"/>
        <dbReference type="ChEBI" id="CHEBI:57856"/>
        <dbReference type="ChEBI" id="CHEBI:59789"/>
        <dbReference type="ChEBI" id="CHEBI:74269"/>
        <dbReference type="ChEBI" id="CHEBI:74481"/>
        <dbReference type="EC" id="2.1.1.242"/>
    </reaction>
</comment>
<dbReference type="EMBL" id="CP001801">
    <property type="protein sequence ID" value="ACX96177.1"/>
    <property type="molecule type" value="Genomic_DNA"/>
</dbReference>
<organism evidence="2 3">
    <name type="scientific">Halothiobacillus neapolitanus (strain ATCC 23641 / DSM 15147 / CIP 104769 / NCIMB 8539 / c2)</name>
    <name type="common">Thiobacillus neapolitanus</name>
    <dbReference type="NCBI Taxonomy" id="555778"/>
    <lineage>
        <taxon>Bacteria</taxon>
        <taxon>Pseudomonadati</taxon>
        <taxon>Pseudomonadota</taxon>
        <taxon>Gammaproteobacteria</taxon>
        <taxon>Chromatiales</taxon>
        <taxon>Halothiobacillaceae</taxon>
        <taxon>Halothiobacillus</taxon>
    </lineage>
</organism>
<dbReference type="GO" id="GO:0005737">
    <property type="term" value="C:cytoplasm"/>
    <property type="evidence" value="ECO:0007669"/>
    <property type="project" value="UniProtKB-SubCell"/>
</dbReference>
<dbReference type="AlphaFoldDB" id="D0L0F4"/>
<reference evidence="2 3" key="1">
    <citation type="submission" date="2009-10" db="EMBL/GenBank/DDBJ databases">
        <title>Complete sequence of Halothiobacillus neapolitanus c2.</title>
        <authorList>
            <consortium name="US DOE Joint Genome Institute"/>
            <person name="Lucas S."/>
            <person name="Copeland A."/>
            <person name="Lapidus A."/>
            <person name="Glavina del Rio T."/>
            <person name="Tice H."/>
            <person name="Bruce D."/>
            <person name="Goodwin L."/>
            <person name="Pitluck S."/>
            <person name="Davenport K."/>
            <person name="Brettin T."/>
            <person name="Detter J.C."/>
            <person name="Han C."/>
            <person name="Tapia R."/>
            <person name="Larimer F."/>
            <person name="Land M."/>
            <person name="Hauser L."/>
            <person name="Kyrpides N."/>
            <person name="Mikhailova N."/>
            <person name="Kerfeld C."/>
            <person name="Cannon G."/>
            <person name="Heinhort S."/>
        </authorList>
    </citation>
    <scope>NUCLEOTIDE SEQUENCE [LARGE SCALE GENOMIC DNA]</scope>
    <source>
        <strain evidence="3">ATCC 23641 / c2</strain>
    </source>
</reference>
<feature type="binding site" evidence="1">
    <location>
        <position position="193"/>
    </location>
    <ligand>
        <name>S-adenosyl-L-methionine</name>
        <dbReference type="ChEBI" id="CHEBI:59789"/>
    </ligand>
</feature>
<dbReference type="PANTHER" id="PTHR36112">
    <property type="entry name" value="RIBOSOMAL RNA SMALL SUBUNIT METHYLTRANSFERASE J"/>
    <property type="match status" value="1"/>
</dbReference>
<keyword evidence="3" id="KW-1185">Reference proteome</keyword>
<dbReference type="InterPro" id="IPR007536">
    <property type="entry name" value="16SrRNA_methylTrfase_J"/>
</dbReference>
<dbReference type="Proteomes" id="UP000009102">
    <property type="component" value="Chromosome"/>
</dbReference>
<dbReference type="eggNOG" id="COG0742">
    <property type="taxonomic scope" value="Bacteria"/>
</dbReference>
<proteinExistence type="inferred from homology"/>
<dbReference type="SUPFAM" id="SSF53335">
    <property type="entry name" value="S-adenosyl-L-methionine-dependent methyltransferases"/>
    <property type="match status" value="1"/>
</dbReference>
<gene>
    <name evidence="1" type="primary">rsmJ</name>
    <name evidence="2" type="ordered locus">Hneap_1343</name>
</gene>
<dbReference type="PANTHER" id="PTHR36112:SF1">
    <property type="entry name" value="RIBOSOMAL RNA SMALL SUBUNIT METHYLTRANSFERASE J"/>
    <property type="match status" value="1"/>
</dbReference>
<dbReference type="InterPro" id="IPR029063">
    <property type="entry name" value="SAM-dependent_MTases_sf"/>
</dbReference>
<keyword evidence="1" id="KW-0489">Methyltransferase</keyword>
<feature type="binding site" evidence="1">
    <location>
        <begin position="138"/>
        <end position="139"/>
    </location>
    <ligand>
        <name>S-adenosyl-L-methionine</name>
        <dbReference type="ChEBI" id="CHEBI:59789"/>
    </ligand>
</feature>
<dbReference type="Gene3D" id="3.40.50.150">
    <property type="entry name" value="Vaccinia Virus protein VP39"/>
    <property type="match status" value="1"/>
</dbReference>
<comment type="subcellular location">
    <subcellularLocation>
        <location evidence="1">Cytoplasm</location>
    </subcellularLocation>
</comment>
<evidence type="ECO:0000256" key="1">
    <source>
        <dbReference type="HAMAP-Rule" id="MF_01523"/>
    </source>
</evidence>
<dbReference type="GO" id="GO:0008990">
    <property type="term" value="F:rRNA (guanine-N2-)-methyltransferase activity"/>
    <property type="evidence" value="ECO:0007669"/>
    <property type="project" value="UniProtKB-UniRule"/>
</dbReference>
<sequence>MTVSASLSWTDKVRLVLPTADADRREVSLIQQAQLLPIPTVCSEELAEIQPDHFVLRYSDGCWQLFPPTDNDAFGRHSLGIDFVQNARFNQPMTLREPLAKAAGLRANRRPVVIDLTAGLGRDSWALASTGCTVFAFERHPLIHFLLSDALLRARLEPKTHDIASRIHLYGSDAREAWPENIKPDKDTVWLMDPMFPERQKSALVKKDMRIFHDLVGSDEDADALFVWARQQPANRYVVKRPPQSPALAGAQPSMSISSGRVRFDCYIKPAASLSQ</sequence>
<dbReference type="EC" id="2.1.1.242" evidence="1"/>
<evidence type="ECO:0000313" key="2">
    <source>
        <dbReference type="EMBL" id="ACX96177.1"/>
    </source>
</evidence>
<comment type="caution">
    <text evidence="1">Lacks conserved residue(s) required for the propagation of feature annotation.</text>
</comment>
<dbReference type="KEGG" id="hna:Hneap_1343"/>
<comment type="similarity">
    <text evidence="1">Belongs to the methyltransferase superfamily. RsmJ family.</text>
</comment>
<keyword evidence="1" id="KW-0698">rRNA processing</keyword>
<dbReference type="HOGENOM" id="CLU_076324_1_0_6"/>
<evidence type="ECO:0000313" key="3">
    <source>
        <dbReference type="Proteomes" id="UP000009102"/>
    </source>
</evidence>
<feature type="binding site" evidence="1">
    <location>
        <begin position="122"/>
        <end position="123"/>
    </location>
    <ligand>
        <name>S-adenosyl-L-methionine</name>
        <dbReference type="ChEBI" id="CHEBI:59789"/>
    </ligand>
</feature>
<dbReference type="STRING" id="555778.Hneap_1343"/>
<protein>
    <recommendedName>
        <fullName evidence="1">Ribosomal RNA small subunit methyltransferase J</fullName>
        <ecNumber evidence="1">2.1.1.242</ecNumber>
    </recommendedName>
    <alternativeName>
        <fullName evidence="1">16S rRNA m2G1516 methyltransferase</fullName>
    </alternativeName>
    <alternativeName>
        <fullName evidence="1">rRNA (guanine-N(2)-)-methyltransferase</fullName>
    </alternativeName>
</protein>
<name>D0L0F4_HALNC</name>
<keyword evidence="1" id="KW-0808">Transferase</keyword>
<dbReference type="Pfam" id="PF04445">
    <property type="entry name" value="SAM_MT"/>
    <property type="match status" value="1"/>
</dbReference>
<dbReference type="HAMAP" id="MF_01523">
    <property type="entry name" value="16SrRNA_methyltr_J"/>
    <property type="match status" value="1"/>
</dbReference>
<comment type="function">
    <text evidence="1">Specifically methylates the guanosine in position 1516 of 16S rRNA.</text>
</comment>